<dbReference type="PRINTS" id="PR00455">
    <property type="entry name" value="HTHTETR"/>
</dbReference>
<evidence type="ECO:0000256" key="3">
    <source>
        <dbReference type="SAM" id="MobiDB-lite"/>
    </source>
</evidence>
<dbReference type="SUPFAM" id="SSF48498">
    <property type="entry name" value="Tetracyclin repressor-like, C-terminal domain"/>
    <property type="match status" value="1"/>
</dbReference>
<dbReference type="Pfam" id="PF00440">
    <property type="entry name" value="TetR_N"/>
    <property type="match status" value="1"/>
</dbReference>
<keyword evidence="1 2" id="KW-0238">DNA-binding</keyword>
<dbReference type="OrthoDB" id="2356263at2"/>
<dbReference type="PANTHER" id="PTHR30055:SF235">
    <property type="entry name" value="TRANSCRIPTIONAL REGULATORY PROTEIN"/>
    <property type="match status" value="1"/>
</dbReference>
<evidence type="ECO:0000256" key="1">
    <source>
        <dbReference type="ARBA" id="ARBA00023125"/>
    </source>
</evidence>
<dbReference type="RefSeq" id="WP_151115425.1">
    <property type="nucleotide sequence ID" value="NZ_CP042582.1"/>
</dbReference>
<dbReference type="InterPro" id="IPR041586">
    <property type="entry name" value="PsrA_TetR_C"/>
</dbReference>
<keyword evidence="4" id="KW-1133">Transmembrane helix</keyword>
<proteinExistence type="predicted"/>
<evidence type="ECO:0000256" key="4">
    <source>
        <dbReference type="SAM" id="Phobius"/>
    </source>
</evidence>
<evidence type="ECO:0000313" key="7">
    <source>
        <dbReference type="Proteomes" id="UP000325797"/>
    </source>
</evidence>
<dbReference type="SUPFAM" id="SSF46689">
    <property type="entry name" value="Homeodomain-like"/>
    <property type="match status" value="1"/>
</dbReference>
<dbReference type="PROSITE" id="PS50977">
    <property type="entry name" value="HTH_TETR_2"/>
    <property type="match status" value="1"/>
</dbReference>
<dbReference type="GO" id="GO:0000976">
    <property type="term" value="F:transcription cis-regulatory region binding"/>
    <property type="evidence" value="ECO:0007669"/>
    <property type="project" value="TreeGrafter"/>
</dbReference>
<name>A0A5J6MTU7_9PROT</name>
<gene>
    <name evidence="6" type="ORF">FRZ61_10430</name>
</gene>
<organism evidence="6 7">
    <name type="scientific">Hypericibacter adhaerens</name>
    <dbReference type="NCBI Taxonomy" id="2602016"/>
    <lineage>
        <taxon>Bacteria</taxon>
        <taxon>Pseudomonadati</taxon>
        <taxon>Pseudomonadota</taxon>
        <taxon>Alphaproteobacteria</taxon>
        <taxon>Rhodospirillales</taxon>
        <taxon>Dongiaceae</taxon>
        <taxon>Hypericibacter</taxon>
    </lineage>
</organism>
<reference evidence="6 7" key="1">
    <citation type="submission" date="2019-08" db="EMBL/GenBank/DDBJ databases">
        <title>Hyperibacter terrae gen. nov., sp. nov. and Hyperibacter viscosus sp. nov., two new members in the family Rhodospirillaceae isolated from the rhizosphere of Hypericum perforatum.</title>
        <authorList>
            <person name="Noviana Z."/>
        </authorList>
    </citation>
    <scope>NUCLEOTIDE SEQUENCE [LARGE SCALE GENOMIC DNA]</scope>
    <source>
        <strain evidence="6 7">R5959</strain>
    </source>
</reference>
<dbReference type="Gene3D" id="1.10.357.10">
    <property type="entry name" value="Tetracycline Repressor, domain 2"/>
    <property type="match status" value="1"/>
</dbReference>
<dbReference type="PROSITE" id="PS01081">
    <property type="entry name" value="HTH_TETR_1"/>
    <property type="match status" value="1"/>
</dbReference>
<feature type="domain" description="HTH tetR-type" evidence="5">
    <location>
        <begin position="32"/>
        <end position="92"/>
    </location>
</feature>
<evidence type="ECO:0000259" key="5">
    <source>
        <dbReference type="PROSITE" id="PS50977"/>
    </source>
</evidence>
<dbReference type="KEGG" id="hadh:FRZ61_10430"/>
<dbReference type="PANTHER" id="PTHR30055">
    <property type="entry name" value="HTH-TYPE TRANSCRIPTIONAL REGULATOR RUTR"/>
    <property type="match status" value="1"/>
</dbReference>
<dbReference type="AlphaFoldDB" id="A0A5J6MTU7"/>
<dbReference type="InterPro" id="IPR023772">
    <property type="entry name" value="DNA-bd_HTH_TetR-type_CS"/>
</dbReference>
<keyword evidence="4" id="KW-0472">Membrane</keyword>
<evidence type="ECO:0000313" key="6">
    <source>
        <dbReference type="EMBL" id="QEX21122.1"/>
    </source>
</evidence>
<dbReference type="InterPro" id="IPR001647">
    <property type="entry name" value="HTH_TetR"/>
</dbReference>
<dbReference type="Pfam" id="PF17939">
    <property type="entry name" value="TetR_C_30"/>
    <property type="match status" value="1"/>
</dbReference>
<dbReference type="InterPro" id="IPR036271">
    <property type="entry name" value="Tet_transcr_reg_TetR-rel_C_sf"/>
</dbReference>
<feature type="region of interest" description="Disordered" evidence="3">
    <location>
        <begin position="1"/>
        <end position="35"/>
    </location>
</feature>
<dbReference type="InterPro" id="IPR009057">
    <property type="entry name" value="Homeodomain-like_sf"/>
</dbReference>
<protein>
    <submittedName>
        <fullName evidence="6">TetR family transcriptional regulator</fullName>
    </submittedName>
</protein>
<dbReference type="Proteomes" id="UP000325797">
    <property type="component" value="Chromosome"/>
</dbReference>
<dbReference type="EMBL" id="CP042582">
    <property type="protein sequence ID" value="QEX21122.1"/>
    <property type="molecule type" value="Genomic_DNA"/>
</dbReference>
<evidence type="ECO:0000256" key="2">
    <source>
        <dbReference type="PROSITE-ProRule" id="PRU00335"/>
    </source>
</evidence>
<dbReference type="GO" id="GO:0003700">
    <property type="term" value="F:DNA-binding transcription factor activity"/>
    <property type="evidence" value="ECO:0007669"/>
    <property type="project" value="TreeGrafter"/>
</dbReference>
<feature type="DNA-binding region" description="H-T-H motif" evidence="2">
    <location>
        <begin position="55"/>
        <end position="74"/>
    </location>
</feature>
<accession>A0A5J6MTU7</accession>
<keyword evidence="7" id="KW-1185">Reference proteome</keyword>
<sequence length="239" mass="26799">MTLQTRSKRAAAPGPETSPDRPTKLGRRPGDNATGDKILDAAEEEFAARGYEGTSLREISQRAQINQALIRYYFGSKQGLYCSIYLRRGQELGRERIRLLDALEARPGQPPTIEELVRAFIVPAIEIKRQGAGGVAYMRLHARLQDEAPDFMSDLRKRVYDESTTRYINALKRALGDMHPDCVYWRMIFLIGAYFYTLADSDRLEAYSGGSCSTKDLDECVRQIVPFLVGGLTAPMPGK</sequence>
<feature type="transmembrane region" description="Helical" evidence="4">
    <location>
        <begin position="182"/>
        <end position="199"/>
    </location>
</feature>
<dbReference type="InterPro" id="IPR050109">
    <property type="entry name" value="HTH-type_TetR-like_transc_reg"/>
</dbReference>
<keyword evidence="4" id="KW-0812">Transmembrane</keyword>